<feature type="domain" description="DUF4123" evidence="1">
    <location>
        <begin position="4"/>
        <end position="123"/>
    </location>
</feature>
<name>A0ABP7MNW5_9GAMM</name>
<dbReference type="InterPro" id="IPR025391">
    <property type="entry name" value="DUF4123"/>
</dbReference>
<comment type="caution">
    <text evidence="2">The sequence shown here is derived from an EMBL/GenBank/DDBJ whole genome shotgun (WGS) entry which is preliminary data.</text>
</comment>
<reference evidence="3" key="1">
    <citation type="journal article" date="2019" name="Int. J. Syst. Evol. Microbiol.">
        <title>The Global Catalogue of Microorganisms (GCM) 10K type strain sequencing project: providing services to taxonomists for standard genome sequencing and annotation.</title>
        <authorList>
            <consortium name="The Broad Institute Genomics Platform"/>
            <consortium name="The Broad Institute Genome Sequencing Center for Infectious Disease"/>
            <person name="Wu L."/>
            <person name="Ma J."/>
        </authorList>
    </citation>
    <scope>NUCLEOTIDE SEQUENCE [LARGE SCALE GENOMIC DNA]</scope>
    <source>
        <strain evidence="3">JCM 16916</strain>
    </source>
</reference>
<gene>
    <name evidence="2" type="ORF">GCM10022229_21700</name>
</gene>
<proteinExistence type="predicted"/>
<evidence type="ECO:0000259" key="1">
    <source>
        <dbReference type="Pfam" id="PF13503"/>
    </source>
</evidence>
<protein>
    <recommendedName>
        <fullName evidence="1">DUF4123 domain-containing protein</fullName>
    </recommendedName>
</protein>
<evidence type="ECO:0000313" key="2">
    <source>
        <dbReference type="EMBL" id="GAA3927230.1"/>
    </source>
</evidence>
<dbReference type="Proteomes" id="UP001501727">
    <property type="component" value="Unassembled WGS sequence"/>
</dbReference>
<dbReference type="RefSeq" id="WP_344760023.1">
    <property type="nucleotide sequence ID" value="NZ_BAAAZU010000013.1"/>
</dbReference>
<accession>A0ABP7MNW5</accession>
<sequence>MPDFLFLDGAQLETKGGAAEILGDRSCRRIYDPLGEAAARMGPVIAEADTELLDAAVAWEMRPPRSHAVSRVEASVGLSQLALHFWSIRHVQLTEHRQHFLRYVDTRVLENLMRVLTPRQVAQVFGPVKRWEIRGRDGGRIVLEHPGVPSAQGALRLSEGQGRELLRLSRPDQLLADVIEDEPALIEKGDAAQLHVWAQQALRFLEELRMWSPPLQLAVGTAALRTSGAALGDSSFGDVVRTAAERGDMEPLYAWKPAVGAHETPA</sequence>
<evidence type="ECO:0000313" key="3">
    <source>
        <dbReference type="Proteomes" id="UP001501727"/>
    </source>
</evidence>
<organism evidence="2 3">
    <name type="scientific">Luteimonas lutimaris</name>
    <dbReference type="NCBI Taxonomy" id="698645"/>
    <lineage>
        <taxon>Bacteria</taxon>
        <taxon>Pseudomonadati</taxon>
        <taxon>Pseudomonadota</taxon>
        <taxon>Gammaproteobacteria</taxon>
        <taxon>Lysobacterales</taxon>
        <taxon>Lysobacteraceae</taxon>
        <taxon>Luteimonas</taxon>
    </lineage>
</organism>
<dbReference type="Pfam" id="PF13503">
    <property type="entry name" value="DUF4123"/>
    <property type="match status" value="1"/>
</dbReference>
<keyword evidence="3" id="KW-1185">Reference proteome</keyword>
<dbReference type="EMBL" id="BAAAZU010000013">
    <property type="protein sequence ID" value="GAA3927230.1"/>
    <property type="molecule type" value="Genomic_DNA"/>
</dbReference>